<sequence length="326" mass="36527">MLLVLSEVHSQNIHFSNIYVTHLTLNPANIGNFNGDMRAVVLYRSQGYNISNPYETFYTSFEKPFFPFGQQIDVGLNYSYDNSAGFTFPGHYLFLSLAKKVNITRTLKLSAGLQLGYVSKRFDSSGETFPDQYNRSIGAFDSSLPTADAFERSTSNNLTTGIGILALKSMKDMILSAGVSIQNLNRPTENFFGMDYQVDMRNIVHLKMDYSFAQNLFILPAIVFVNQGNVNQTLVGSNLGYKFINNKAIKSLSSGVFIRNGIVNNIESLVFSIGIGVAKWNFFSSYEFDISGLKSSYTKNSGFEFGLIYILPNSKIEKIIHPTERF</sequence>
<dbReference type="EMBL" id="JAGUCO010000010">
    <property type="protein sequence ID" value="MBS2099399.1"/>
    <property type="molecule type" value="Genomic_DNA"/>
</dbReference>
<dbReference type="Pfam" id="PF11751">
    <property type="entry name" value="PorP_SprF"/>
    <property type="match status" value="1"/>
</dbReference>
<dbReference type="NCBIfam" id="TIGR03519">
    <property type="entry name" value="T9SS_PorP_fam"/>
    <property type="match status" value="1"/>
</dbReference>
<evidence type="ECO:0000313" key="2">
    <source>
        <dbReference type="Proteomes" id="UP000708576"/>
    </source>
</evidence>
<gene>
    <name evidence="1" type="ORF">KEM10_13980</name>
</gene>
<name>A0ABS5JY47_9BACT</name>
<evidence type="ECO:0000313" key="1">
    <source>
        <dbReference type="EMBL" id="MBS2099399.1"/>
    </source>
</evidence>
<accession>A0ABS5JY47</accession>
<reference evidence="1 2" key="1">
    <citation type="journal article" date="2015" name="Int. J. Syst. Evol. Microbiol.">
        <title>Carboxylicivirga linearis sp. nov., isolated from a sea cucumber culture pond.</title>
        <authorList>
            <person name="Wang F.Q."/>
            <person name="Zhou Y.X."/>
            <person name="Lin X.Z."/>
            <person name="Chen G.J."/>
            <person name="Du Z.J."/>
        </authorList>
    </citation>
    <scope>NUCLEOTIDE SEQUENCE [LARGE SCALE GENOMIC DNA]</scope>
    <source>
        <strain evidence="1 2">FB218</strain>
    </source>
</reference>
<protein>
    <submittedName>
        <fullName evidence="1">PorP/SprF family type IX secretion system membrane protein</fullName>
    </submittedName>
</protein>
<comment type="caution">
    <text evidence="1">The sequence shown here is derived from an EMBL/GenBank/DDBJ whole genome shotgun (WGS) entry which is preliminary data.</text>
</comment>
<organism evidence="1 2">
    <name type="scientific">Carboxylicivirga linearis</name>
    <dbReference type="NCBI Taxonomy" id="1628157"/>
    <lineage>
        <taxon>Bacteria</taxon>
        <taxon>Pseudomonadati</taxon>
        <taxon>Bacteroidota</taxon>
        <taxon>Bacteroidia</taxon>
        <taxon>Marinilabiliales</taxon>
        <taxon>Marinilabiliaceae</taxon>
        <taxon>Carboxylicivirga</taxon>
    </lineage>
</organism>
<proteinExistence type="predicted"/>
<dbReference type="Proteomes" id="UP000708576">
    <property type="component" value="Unassembled WGS sequence"/>
</dbReference>
<keyword evidence="2" id="KW-1185">Reference proteome</keyword>
<dbReference type="InterPro" id="IPR019861">
    <property type="entry name" value="PorP/SprF_Bacteroidetes"/>
</dbReference>